<gene>
    <name evidence="2" type="ORF">SAMN04490243_2216</name>
</gene>
<proteinExistence type="predicted"/>
<dbReference type="Gene3D" id="3.40.50.1240">
    <property type="entry name" value="Phosphoglycerate mutase-like"/>
    <property type="match status" value="1"/>
</dbReference>
<dbReference type="SUPFAM" id="SSF53254">
    <property type="entry name" value="Phosphoglycerate mutase-like"/>
    <property type="match status" value="1"/>
</dbReference>
<feature type="binding site" evidence="1">
    <location>
        <position position="57"/>
    </location>
    <ligand>
        <name>substrate</name>
    </ligand>
</feature>
<evidence type="ECO:0000313" key="2">
    <source>
        <dbReference type="EMBL" id="SFR49136.1"/>
    </source>
</evidence>
<evidence type="ECO:0000256" key="1">
    <source>
        <dbReference type="PIRSR" id="PIRSR613078-2"/>
    </source>
</evidence>
<dbReference type="PANTHER" id="PTHR47623">
    <property type="entry name" value="OS09G0287300 PROTEIN"/>
    <property type="match status" value="1"/>
</dbReference>
<evidence type="ECO:0000313" key="3">
    <source>
        <dbReference type="Proteomes" id="UP000199534"/>
    </source>
</evidence>
<dbReference type="Pfam" id="PF00300">
    <property type="entry name" value="His_Phos_1"/>
    <property type="match status" value="1"/>
</dbReference>
<protein>
    <submittedName>
        <fullName evidence="2">Phosphohistidine phosphatase</fullName>
    </submittedName>
</protein>
<organism evidence="2 3">
    <name type="scientific">Robiginitalea myxolifaciens</name>
    <dbReference type="NCBI Taxonomy" id="400055"/>
    <lineage>
        <taxon>Bacteria</taxon>
        <taxon>Pseudomonadati</taxon>
        <taxon>Bacteroidota</taxon>
        <taxon>Flavobacteriia</taxon>
        <taxon>Flavobacteriales</taxon>
        <taxon>Flavobacteriaceae</taxon>
        <taxon>Robiginitalea</taxon>
    </lineage>
</organism>
<sequence length="161" mass="18126">MKELLIIRHAKSSWEYEVSDRDRPLQERGIRDAHRIGAALSAELAPPEAVFSSPANRALHTCMIIMRQLELPLNLLEVTESLYDFGGVGLRTFVKGLDNSLDRVMLFGHNHAITDTANAWGNSYFDNIPTAGFVHLKFETNTWSSITEGLTDRTLFPKALR</sequence>
<dbReference type="AlphaFoldDB" id="A0A1I6H3T9"/>
<dbReference type="Proteomes" id="UP000199534">
    <property type="component" value="Unassembled WGS sequence"/>
</dbReference>
<dbReference type="CDD" id="cd07067">
    <property type="entry name" value="HP_PGM_like"/>
    <property type="match status" value="1"/>
</dbReference>
<keyword evidence="3" id="KW-1185">Reference proteome</keyword>
<dbReference type="SMART" id="SM00855">
    <property type="entry name" value="PGAM"/>
    <property type="match status" value="1"/>
</dbReference>
<accession>A0A1I6H3T9</accession>
<dbReference type="PANTHER" id="PTHR47623:SF1">
    <property type="entry name" value="OS09G0287300 PROTEIN"/>
    <property type="match status" value="1"/>
</dbReference>
<dbReference type="STRING" id="400055.SAMN04490243_2216"/>
<dbReference type="OrthoDB" id="9810154at2"/>
<dbReference type="RefSeq" id="WP_092982641.1">
    <property type="nucleotide sequence ID" value="NZ_FOYQ01000002.1"/>
</dbReference>
<dbReference type="InterPro" id="IPR013078">
    <property type="entry name" value="His_Pase_superF_clade-1"/>
</dbReference>
<dbReference type="InterPro" id="IPR029033">
    <property type="entry name" value="His_PPase_superfam"/>
</dbReference>
<dbReference type="EMBL" id="FOYQ01000002">
    <property type="protein sequence ID" value="SFR49136.1"/>
    <property type="molecule type" value="Genomic_DNA"/>
</dbReference>
<name>A0A1I6H3T9_9FLAO</name>
<reference evidence="2 3" key="1">
    <citation type="submission" date="2016-10" db="EMBL/GenBank/DDBJ databases">
        <authorList>
            <person name="de Groot N.N."/>
        </authorList>
    </citation>
    <scope>NUCLEOTIDE SEQUENCE [LARGE SCALE GENOMIC DNA]</scope>
    <source>
        <strain evidence="2 3">DSM 21019</strain>
    </source>
</reference>